<organism evidence="7 8">
    <name type="scientific">Paenibacillus agricola</name>
    <dbReference type="NCBI Taxonomy" id="2716264"/>
    <lineage>
        <taxon>Bacteria</taxon>
        <taxon>Bacillati</taxon>
        <taxon>Bacillota</taxon>
        <taxon>Bacilli</taxon>
        <taxon>Bacillales</taxon>
        <taxon>Paenibacillaceae</taxon>
        <taxon>Paenibacillus</taxon>
    </lineage>
</organism>
<dbReference type="InterPro" id="IPR020449">
    <property type="entry name" value="Tscrpt_reg_AraC-type_HTH"/>
</dbReference>
<dbReference type="Gene3D" id="1.10.10.60">
    <property type="entry name" value="Homeodomain-like"/>
    <property type="match status" value="2"/>
</dbReference>
<dbReference type="SUPFAM" id="SSF52172">
    <property type="entry name" value="CheY-like"/>
    <property type="match status" value="1"/>
</dbReference>
<feature type="domain" description="Response regulatory" evidence="6">
    <location>
        <begin position="3"/>
        <end position="120"/>
    </location>
</feature>
<dbReference type="SUPFAM" id="SSF46689">
    <property type="entry name" value="Homeodomain-like"/>
    <property type="match status" value="1"/>
</dbReference>
<dbReference type="PANTHER" id="PTHR43280:SF2">
    <property type="entry name" value="HTH-TYPE TRANSCRIPTIONAL REGULATOR EXSA"/>
    <property type="match status" value="1"/>
</dbReference>
<dbReference type="Proteomes" id="UP001165962">
    <property type="component" value="Unassembled WGS sequence"/>
</dbReference>
<dbReference type="Pfam" id="PF00072">
    <property type="entry name" value="Response_reg"/>
    <property type="match status" value="1"/>
</dbReference>
<comment type="caution">
    <text evidence="7">The sequence shown here is derived from an EMBL/GenBank/DDBJ whole genome shotgun (WGS) entry which is preliminary data.</text>
</comment>
<evidence type="ECO:0000256" key="2">
    <source>
        <dbReference type="ARBA" id="ARBA00023125"/>
    </source>
</evidence>
<evidence type="ECO:0000259" key="5">
    <source>
        <dbReference type="PROSITE" id="PS01124"/>
    </source>
</evidence>
<evidence type="ECO:0000256" key="1">
    <source>
        <dbReference type="ARBA" id="ARBA00023015"/>
    </source>
</evidence>
<keyword evidence="4" id="KW-0597">Phosphoprotein</keyword>
<evidence type="ECO:0000256" key="4">
    <source>
        <dbReference type="PROSITE-ProRule" id="PRU00169"/>
    </source>
</evidence>
<dbReference type="InterPro" id="IPR001789">
    <property type="entry name" value="Sig_transdc_resp-reg_receiver"/>
</dbReference>
<keyword evidence="1" id="KW-0805">Transcription regulation</keyword>
<evidence type="ECO:0000256" key="3">
    <source>
        <dbReference type="ARBA" id="ARBA00023163"/>
    </source>
</evidence>
<dbReference type="PANTHER" id="PTHR43280">
    <property type="entry name" value="ARAC-FAMILY TRANSCRIPTIONAL REGULATOR"/>
    <property type="match status" value="1"/>
</dbReference>
<gene>
    <name evidence="7" type="ORF">G9U52_24000</name>
</gene>
<dbReference type="Gene3D" id="3.40.50.2300">
    <property type="match status" value="1"/>
</dbReference>
<dbReference type="RefSeq" id="WP_166153195.1">
    <property type="nucleotide sequence ID" value="NZ_JAAOIW010000010.1"/>
</dbReference>
<sequence>MYRVLIVDDEPWVLKGILNTFKWDDFGFQVIADTTDPVLAYEMILKQQPEVVMTDIRMPELTGIDLMKLSREQGVKAEFVIISGAADFHYAQESIRLGCFDYMLKPLQFAEADALLERLSLHLDATVLSINETAEESELQAGSSILSPSINENFKELLDYVNQHYEDELYLRELSNKFFINYTYCCDLFQKVTKSTFTDYVTRLRMNKAEQMLKESQLSIDEVSRIVGYKDCNYFNKVFKKWFGLTSTSYRKNQAAPWNKNK</sequence>
<keyword evidence="8" id="KW-1185">Reference proteome</keyword>
<keyword evidence="2" id="KW-0238">DNA-binding</keyword>
<dbReference type="EMBL" id="JAAOIW010000010">
    <property type="protein sequence ID" value="NHN32880.1"/>
    <property type="molecule type" value="Genomic_DNA"/>
</dbReference>
<protein>
    <submittedName>
        <fullName evidence="7">Response regulator</fullName>
    </submittedName>
</protein>
<dbReference type="InterPro" id="IPR018060">
    <property type="entry name" value="HTH_AraC"/>
</dbReference>
<feature type="modified residue" description="4-aspartylphosphate" evidence="4">
    <location>
        <position position="55"/>
    </location>
</feature>
<reference evidence="7" key="1">
    <citation type="submission" date="2020-03" db="EMBL/GenBank/DDBJ databases">
        <title>Draft sequencing of Paenibacilllus sp. S3N08.</title>
        <authorList>
            <person name="Kim D.-U."/>
        </authorList>
    </citation>
    <scope>NUCLEOTIDE SEQUENCE</scope>
    <source>
        <strain evidence="7">S3N08</strain>
    </source>
</reference>
<dbReference type="SMART" id="SM00342">
    <property type="entry name" value="HTH_ARAC"/>
    <property type="match status" value="1"/>
</dbReference>
<dbReference type="PROSITE" id="PS01124">
    <property type="entry name" value="HTH_ARAC_FAMILY_2"/>
    <property type="match status" value="1"/>
</dbReference>
<keyword evidence="3" id="KW-0804">Transcription</keyword>
<evidence type="ECO:0000313" key="7">
    <source>
        <dbReference type="EMBL" id="NHN32880.1"/>
    </source>
</evidence>
<evidence type="ECO:0000313" key="8">
    <source>
        <dbReference type="Proteomes" id="UP001165962"/>
    </source>
</evidence>
<dbReference type="PROSITE" id="PS50110">
    <property type="entry name" value="RESPONSE_REGULATORY"/>
    <property type="match status" value="1"/>
</dbReference>
<dbReference type="InterPro" id="IPR009057">
    <property type="entry name" value="Homeodomain-like_sf"/>
</dbReference>
<dbReference type="PRINTS" id="PR00032">
    <property type="entry name" value="HTHARAC"/>
</dbReference>
<dbReference type="SMART" id="SM00448">
    <property type="entry name" value="REC"/>
    <property type="match status" value="1"/>
</dbReference>
<accession>A0ABX0JGS7</accession>
<dbReference type="Pfam" id="PF12833">
    <property type="entry name" value="HTH_18"/>
    <property type="match status" value="1"/>
</dbReference>
<proteinExistence type="predicted"/>
<dbReference type="CDD" id="cd17536">
    <property type="entry name" value="REC_YesN-like"/>
    <property type="match status" value="1"/>
</dbReference>
<name>A0ABX0JGS7_9BACL</name>
<feature type="domain" description="HTH araC/xylS-type" evidence="5">
    <location>
        <begin position="155"/>
        <end position="253"/>
    </location>
</feature>
<dbReference type="InterPro" id="IPR011006">
    <property type="entry name" value="CheY-like_superfamily"/>
</dbReference>
<evidence type="ECO:0000259" key="6">
    <source>
        <dbReference type="PROSITE" id="PS50110"/>
    </source>
</evidence>